<protein>
    <recommendedName>
        <fullName evidence="3">gluconokinase</fullName>
        <ecNumber evidence="3">2.7.1.12</ecNumber>
    </recommendedName>
    <alternativeName>
        <fullName evidence="8">Gluconate kinase</fullName>
    </alternativeName>
</protein>
<dbReference type="Proteomes" id="UP000325313">
    <property type="component" value="Unassembled WGS sequence"/>
</dbReference>
<dbReference type="GO" id="GO:0005524">
    <property type="term" value="F:ATP binding"/>
    <property type="evidence" value="ECO:0007669"/>
    <property type="project" value="UniProtKB-KW"/>
</dbReference>
<evidence type="ECO:0000256" key="5">
    <source>
        <dbReference type="ARBA" id="ARBA00022741"/>
    </source>
</evidence>
<dbReference type="EMBL" id="VDEP01000172">
    <property type="protein sequence ID" value="KAA1126166.1"/>
    <property type="molecule type" value="Genomic_DNA"/>
</dbReference>
<evidence type="ECO:0000256" key="9">
    <source>
        <dbReference type="ARBA" id="ARBA00048090"/>
    </source>
</evidence>
<dbReference type="GO" id="GO:0005975">
    <property type="term" value="P:carbohydrate metabolic process"/>
    <property type="evidence" value="ECO:0007669"/>
    <property type="project" value="InterPro"/>
</dbReference>
<dbReference type="InterPro" id="IPR031322">
    <property type="entry name" value="Shikimate/glucono_kinase"/>
</dbReference>
<dbReference type="InterPro" id="IPR006001">
    <property type="entry name" value="Therm_gnt_kin"/>
</dbReference>
<sequence>MAGNLHPTLLVVAGVSGTGKSTFGSELAKRLDVPFLDGDDLHPPSNIEKMKSGVPLDDSSYLGSRAVVARYSG</sequence>
<evidence type="ECO:0000256" key="7">
    <source>
        <dbReference type="ARBA" id="ARBA00022840"/>
    </source>
</evidence>
<dbReference type="Gene3D" id="3.40.50.300">
    <property type="entry name" value="P-loop containing nucleotide triphosphate hydrolases"/>
    <property type="match status" value="1"/>
</dbReference>
<evidence type="ECO:0000256" key="8">
    <source>
        <dbReference type="ARBA" id="ARBA00029835"/>
    </source>
</evidence>
<keyword evidence="7" id="KW-0067">ATP-binding</keyword>
<dbReference type="InterPro" id="IPR027417">
    <property type="entry name" value="P-loop_NTPase"/>
</dbReference>
<dbReference type="GO" id="GO:0046316">
    <property type="term" value="F:gluconokinase activity"/>
    <property type="evidence" value="ECO:0007669"/>
    <property type="project" value="UniProtKB-EC"/>
</dbReference>
<comment type="pathway">
    <text evidence="1">Carbohydrate acid metabolism; D-gluconate degradation.</text>
</comment>
<name>A0A5B0RJY9_PUCGR</name>
<dbReference type="GO" id="GO:0005737">
    <property type="term" value="C:cytoplasm"/>
    <property type="evidence" value="ECO:0007669"/>
    <property type="project" value="TreeGrafter"/>
</dbReference>
<dbReference type="PANTHER" id="PTHR43442">
    <property type="entry name" value="GLUCONOKINASE-RELATED"/>
    <property type="match status" value="1"/>
</dbReference>
<organism evidence="10 11">
    <name type="scientific">Puccinia graminis f. sp. tritici</name>
    <dbReference type="NCBI Taxonomy" id="56615"/>
    <lineage>
        <taxon>Eukaryota</taxon>
        <taxon>Fungi</taxon>
        <taxon>Dikarya</taxon>
        <taxon>Basidiomycota</taxon>
        <taxon>Pucciniomycotina</taxon>
        <taxon>Pucciniomycetes</taxon>
        <taxon>Pucciniales</taxon>
        <taxon>Pucciniaceae</taxon>
        <taxon>Puccinia</taxon>
    </lineage>
</organism>
<proteinExistence type="inferred from homology"/>
<keyword evidence="6" id="KW-0418">Kinase</keyword>
<evidence type="ECO:0000256" key="4">
    <source>
        <dbReference type="ARBA" id="ARBA00022679"/>
    </source>
</evidence>
<dbReference type="PANTHER" id="PTHR43442:SF3">
    <property type="entry name" value="GLUCONOKINASE-RELATED"/>
    <property type="match status" value="1"/>
</dbReference>
<comment type="similarity">
    <text evidence="2">Belongs to the gluconokinase GntK/GntV family.</text>
</comment>
<dbReference type="EC" id="2.7.1.12" evidence="3"/>
<dbReference type="SUPFAM" id="SSF52540">
    <property type="entry name" value="P-loop containing nucleoside triphosphate hydrolases"/>
    <property type="match status" value="1"/>
</dbReference>
<evidence type="ECO:0000256" key="1">
    <source>
        <dbReference type="ARBA" id="ARBA00004875"/>
    </source>
</evidence>
<dbReference type="AlphaFoldDB" id="A0A5B0RJY9"/>
<reference evidence="10 11" key="1">
    <citation type="submission" date="2019-05" db="EMBL/GenBank/DDBJ databases">
        <title>Emergence of the Ug99 lineage of the wheat stem rust pathogen through somatic hybridization.</title>
        <authorList>
            <person name="Li F."/>
            <person name="Upadhyaya N.M."/>
            <person name="Sperschneider J."/>
            <person name="Matny O."/>
            <person name="Nguyen-Phuc H."/>
            <person name="Mago R."/>
            <person name="Raley C."/>
            <person name="Miller M.E."/>
            <person name="Silverstein K.A.T."/>
            <person name="Henningsen E."/>
            <person name="Hirsch C.D."/>
            <person name="Visser B."/>
            <person name="Pretorius Z.A."/>
            <person name="Steffenson B.J."/>
            <person name="Schwessinger B."/>
            <person name="Dodds P.N."/>
            <person name="Figueroa M."/>
        </authorList>
    </citation>
    <scope>NUCLEOTIDE SEQUENCE [LARGE SCALE GENOMIC DNA]</scope>
    <source>
        <strain evidence="10 11">Ug99</strain>
    </source>
</reference>
<keyword evidence="5" id="KW-0547">Nucleotide-binding</keyword>
<evidence type="ECO:0000313" key="11">
    <source>
        <dbReference type="Proteomes" id="UP000325313"/>
    </source>
</evidence>
<evidence type="ECO:0000256" key="6">
    <source>
        <dbReference type="ARBA" id="ARBA00022777"/>
    </source>
</evidence>
<gene>
    <name evidence="10" type="ORF">PGTUg99_005536</name>
</gene>
<evidence type="ECO:0000313" key="10">
    <source>
        <dbReference type="EMBL" id="KAA1126166.1"/>
    </source>
</evidence>
<accession>A0A5B0RJY9</accession>
<dbReference type="UniPathway" id="UPA00792"/>
<keyword evidence="4" id="KW-0808">Transferase</keyword>
<dbReference type="Pfam" id="PF01202">
    <property type="entry name" value="SKI"/>
    <property type="match status" value="1"/>
</dbReference>
<comment type="catalytic activity">
    <reaction evidence="9">
        <text>D-gluconate + ATP = 6-phospho-D-gluconate + ADP + H(+)</text>
        <dbReference type="Rhea" id="RHEA:19433"/>
        <dbReference type="ChEBI" id="CHEBI:15378"/>
        <dbReference type="ChEBI" id="CHEBI:18391"/>
        <dbReference type="ChEBI" id="CHEBI:30616"/>
        <dbReference type="ChEBI" id="CHEBI:58759"/>
        <dbReference type="ChEBI" id="CHEBI:456216"/>
        <dbReference type="EC" id="2.7.1.12"/>
    </reaction>
</comment>
<evidence type="ECO:0000256" key="2">
    <source>
        <dbReference type="ARBA" id="ARBA00008420"/>
    </source>
</evidence>
<comment type="caution">
    <text evidence="10">The sequence shown here is derived from an EMBL/GenBank/DDBJ whole genome shotgun (WGS) entry which is preliminary data.</text>
</comment>
<evidence type="ECO:0000256" key="3">
    <source>
        <dbReference type="ARBA" id="ARBA00012054"/>
    </source>
</evidence>